<dbReference type="GO" id="GO:0006302">
    <property type="term" value="P:double-strand break repair"/>
    <property type="evidence" value="ECO:0007669"/>
    <property type="project" value="InterPro"/>
</dbReference>
<evidence type="ECO:0000313" key="6">
    <source>
        <dbReference type="Proteomes" id="UP000291469"/>
    </source>
</evidence>
<dbReference type="InterPro" id="IPR016195">
    <property type="entry name" value="Pol/histidinol_Pase-like"/>
</dbReference>
<keyword evidence="6" id="KW-1185">Reference proteome</keyword>
<dbReference type="Gene3D" id="3.40.50.300">
    <property type="entry name" value="P-loop containing nucleotide triphosphate hydrolases"/>
    <property type="match status" value="2"/>
</dbReference>
<dbReference type="InterPro" id="IPR003959">
    <property type="entry name" value="ATPase_AAA_core"/>
</dbReference>
<name>A0A411YCG4_9ACTN</name>
<dbReference type="AlphaFoldDB" id="A0A411YCG4"/>
<dbReference type="Proteomes" id="UP000291469">
    <property type="component" value="Chromosome"/>
</dbReference>
<keyword evidence="1" id="KW-0175">Coiled coil</keyword>
<dbReference type="RefSeq" id="WP_131153887.1">
    <property type="nucleotide sequence ID" value="NZ_CP036402.1"/>
</dbReference>
<dbReference type="InterPro" id="IPR027417">
    <property type="entry name" value="P-loop_NTPase"/>
</dbReference>
<dbReference type="GO" id="GO:0005524">
    <property type="term" value="F:ATP binding"/>
    <property type="evidence" value="ECO:0007669"/>
    <property type="project" value="InterPro"/>
</dbReference>
<dbReference type="Gene3D" id="3.20.20.140">
    <property type="entry name" value="Metal-dependent hydrolases"/>
    <property type="match status" value="1"/>
</dbReference>
<dbReference type="SUPFAM" id="SSF89550">
    <property type="entry name" value="PHP domain-like"/>
    <property type="match status" value="1"/>
</dbReference>
<protein>
    <recommendedName>
        <fullName evidence="7">Rad50/SbcC-type AAA domain-containing protein</fullName>
    </recommendedName>
</protein>
<dbReference type="NCBIfam" id="NF045780">
    <property type="entry name" value="TrlF_fam_ATP"/>
    <property type="match status" value="1"/>
</dbReference>
<sequence length="944" mass="105323">MAVARWRRVDLHAHTPFDHSRRWGDGARKERDKGLGTVEGQARAWLDQCADAGLDIVAVTDHHMIEGFDHVTTHLQSWHAETGHSLVVLPGVELTVDGCHFLVVGDPGERDRISQLIGHAFQNRNPFRSDGTPELASIGIRDLALFIQEAVDSGGSLLGLPAHIDKGKGLSEELSGLLRQHAFAHRAWSGFQVRGEDFDQSKDLLRLWAAAALFGRPPGALSDSQAQQFEAFVTRNETRGSWPLVDASDPTNLDELGAVHTWMKMSATGVEGIRQALLDPESRLRRHQDPPPRPPETWIERIEIEGVGVEGPSAVAAGLDVELSPSLNALIGGRGTGKSTIIELLRWALDRDRLDDLPREDSEVGRRVKGFLEDVVTADTRVRLVLRCDDRPVEVVRTRDGCEARWADTDDPSAVADVRALVEPRILSQRQINEIAAGDEAIRREIDHVVGDELRDLVARRRDLVRRLEQLQEQRRDLTQRLAERTTVETEIERLQGQVAAIEQEADSPTLATYRQCQRQERWLTDLREAIEQAGEAVPADPLLNEQWPSAPPDGPATEPLSELAQRAAERRASIEEARRELVQRIDGLRELVTDVQEGPFAELKNPLEVQYREVVARLEEQGLELGQLDALHAKLAVQRRKAEGLRELPQRLEELEAELTETWEKLLALHVERGELRRAIAQRLQDAGADIRLRTLPFGDEEEPVAQRDRWFGGTGMRGRDWENLVAWVHHGDGHDDEGSDPEVPARRWRRLVEALRADAAQLRAGATTAEHVRALSDGELTGNVEGALAKVEPDRFDDMERFLPEDHVTALFRDGSGEFRPIRQASLGQQSTAVLSLLLSVGSGPLLLDQPEDDLDNRYIYEVVVELLRDRKQERQIVAATHNANVPVNGDAECIVALDGSETADGGMQVGTLEHEGMKAVVSNIMEGSEAAFRLRRQRYGY</sequence>
<feature type="region of interest" description="Disordered" evidence="2">
    <location>
        <begin position="538"/>
        <end position="569"/>
    </location>
</feature>
<organism evidence="5 6">
    <name type="scientific">Egibacter rhizosphaerae</name>
    <dbReference type="NCBI Taxonomy" id="1670831"/>
    <lineage>
        <taxon>Bacteria</taxon>
        <taxon>Bacillati</taxon>
        <taxon>Actinomycetota</taxon>
        <taxon>Nitriliruptoria</taxon>
        <taxon>Egibacterales</taxon>
        <taxon>Egibacteraceae</taxon>
        <taxon>Egibacter</taxon>
    </lineage>
</organism>
<reference evidence="5 6" key="1">
    <citation type="submission" date="2019-01" db="EMBL/GenBank/DDBJ databases">
        <title>Egibacter rhizosphaerae EGI 80759T.</title>
        <authorList>
            <person name="Chen D.-D."/>
            <person name="Tian Y."/>
            <person name="Jiao J.-Y."/>
            <person name="Zhang X.-T."/>
            <person name="Zhang Y.-G."/>
            <person name="Zhang Y."/>
            <person name="Xiao M."/>
            <person name="Shu W.-S."/>
            <person name="Li W.-J."/>
        </authorList>
    </citation>
    <scope>NUCLEOTIDE SEQUENCE [LARGE SCALE GENOMIC DNA]</scope>
    <source>
        <strain evidence="5 6">EGI 80759</strain>
    </source>
</reference>
<dbReference type="Pfam" id="PF13476">
    <property type="entry name" value="AAA_23"/>
    <property type="match status" value="1"/>
</dbReference>
<evidence type="ECO:0000259" key="3">
    <source>
        <dbReference type="Pfam" id="PF13304"/>
    </source>
</evidence>
<proteinExistence type="predicted"/>
<dbReference type="KEGG" id="erz:ER308_04570"/>
<evidence type="ECO:0000259" key="4">
    <source>
        <dbReference type="Pfam" id="PF13476"/>
    </source>
</evidence>
<evidence type="ECO:0008006" key="7">
    <source>
        <dbReference type="Google" id="ProtNLM"/>
    </source>
</evidence>
<dbReference type="PANTHER" id="PTHR32182:SF22">
    <property type="entry name" value="ATP-DEPENDENT ENDONUCLEASE, OLD FAMILY-RELATED"/>
    <property type="match status" value="1"/>
</dbReference>
<dbReference type="OrthoDB" id="9791620at2"/>
<gene>
    <name evidence="5" type="ORF">ER308_04570</name>
</gene>
<feature type="coiled-coil region" evidence="1">
    <location>
        <begin position="454"/>
        <end position="505"/>
    </location>
</feature>
<feature type="domain" description="ATPase AAA-type core" evidence="3">
    <location>
        <begin position="791"/>
        <end position="888"/>
    </location>
</feature>
<accession>A0A411YCG4</accession>
<evidence type="ECO:0000256" key="2">
    <source>
        <dbReference type="SAM" id="MobiDB-lite"/>
    </source>
</evidence>
<feature type="domain" description="Rad50/SbcC-type AAA" evidence="4">
    <location>
        <begin position="318"/>
        <end position="587"/>
    </location>
</feature>
<dbReference type="InterPro" id="IPR038729">
    <property type="entry name" value="Rad50/SbcC_AAA"/>
</dbReference>
<dbReference type="PANTHER" id="PTHR32182">
    <property type="entry name" value="DNA REPLICATION AND REPAIR PROTEIN RECF"/>
    <property type="match status" value="1"/>
</dbReference>
<dbReference type="Pfam" id="PF13304">
    <property type="entry name" value="AAA_21"/>
    <property type="match status" value="1"/>
</dbReference>
<dbReference type="SUPFAM" id="SSF52540">
    <property type="entry name" value="P-loop containing nucleoside triphosphate hydrolases"/>
    <property type="match status" value="1"/>
</dbReference>
<dbReference type="EMBL" id="CP036402">
    <property type="protein sequence ID" value="QBI18890.1"/>
    <property type="molecule type" value="Genomic_DNA"/>
</dbReference>
<dbReference type="GO" id="GO:0016887">
    <property type="term" value="F:ATP hydrolysis activity"/>
    <property type="evidence" value="ECO:0007669"/>
    <property type="project" value="InterPro"/>
</dbReference>
<evidence type="ECO:0000256" key="1">
    <source>
        <dbReference type="SAM" id="Coils"/>
    </source>
</evidence>
<evidence type="ECO:0000313" key="5">
    <source>
        <dbReference type="EMBL" id="QBI18890.1"/>
    </source>
</evidence>
<dbReference type="GO" id="GO:0000731">
    <property type="term" value="P:DNA synthesis involved in DNA repair"/>
    <property type="evidence" value="ECO:0007669"/>
    <property type="project" value="TreeGrafter"/>
</dbReference>
<dbReference type="InterPro" id="IPR054787">
    <property type="entry name" value="TrlF_ATPase"/>
</dbReference>